<evidence type="ECO:0000313" key="2">
    <source>
        <dbReference type="EMBL" id="ANE53562.1"/>
    </source>
</evidence>
<dbReference type="PANTHER" id="PTHR48079">
    <property type="entry name" value="PROTEIN YEEZ"/>
    <property type="match status" value="1"/>
</dbReference>
<feature type="domain" description="NAD-dependent epimerase/dehydratase" evidence="1">
    <location>
        <begin position="2"/>
        <end position="219"/>
    </location>
</feature>
<protein>
    <submittedName>
        <fullName evidence="2">3-beta hydroxysteroid dehydrogenase</fullName>
    </submittedName>
</protein>
<dbReference type="EMBL" id="CP011390">
    <property type="protein sequence ID" value="ANE53562.1"/>
    <property type="molecule type" value="Genomic_DNA"/>
</dbReference>
<reference evidence="3" key="1">
    <citation type="submission" date="2015-01" db="EMBL/GenBank/DDBJ databases">
        <title>Flavisolibacter sp./LCS9/ whole genome sequencing.</title>
        <authorList>
            <person name="Kim M.K."/>
            <person name="Srinivasan S."/>
            <person name="Lee J.-J."/>
        </authorList>
    </citation>
    <scope>NUCLEOTIDE SEQUENCE [LARGE SCALE GENOMIC DNA]</scope>
    <source>
        <strain evidence="3">LCS9</strain>
    </source>
</reference>
<name>A0A172U2V2_9BACT</name>
<dbReference type="InterPro" id="IPR036291">
    <property type="entry name" value="NAD(P)-bd_dom_sf"/>
</dbReference>
<dbReference type="STRING" id="1492898.SY85_17350"/>
<dbReference type="Gene3D" id="3.40.50.720">
    <property type="entry name" value="NAD(P)-binding Rossmann-like Domain"/>
    <property type="match status" value="1"/>
</dbReference>
<dbReference type="KEGG" id="fla:SY85_17350"/>
<dbReference type="Pfam" id="PF01370">
    <property type="entry name" value="Epimerase"/>
    <property type="match status" value="1"/>
</dbReference>
<dbReference type="InterPro" id="IPR051783">
    <property type="entry name" value="NAD(P)-dependent_oxidoreduct"/>
</dbReference>
<dbReference type="InterPro" id="IPR001509">
    <property type="entry name" value="Epimerase_deHydtase"/>
</dbReference>
<proteinExistence type="predicted"/>
<dbReference type="PANTHER" id="PTHR48079:SF6">
    <property type="entry name" value="NAD(P)-BINDING DOMAIN-CONTAINING PROTEIN-RELATED"/>
    <property type="match status" value="1"/>
</dbReference>
<accession>A0A172U2V2</accession>
<dbReference type="SUPFAM" id="SSF51735">
    <property type="entry name" value="NAD(P)-binding Rossmann-fold domains"/>
    <property type="match status" value="1"/>
</dbReference>
<keyword evidence="3" id="KW-1185">Reference proteome</keyword>
<dbReference type="Proteomes" id="UP000077177">
    <property type="component" value="Chromosome"/>
</dbReference>
<dbReference type="GO" id="GO:0004029">
    <property type="term" value="F:aldehyde dehydrogenase (NAD+) activity"/>
    <property type="evidence" value="ECO:0007669"/>
    <property type="project" value="TreeGrafter"/>
</dbReference>
<sequence>MVLVTGGTGFLGAYIIKHLVEQDIPVRALRRSVKTPFFIPSSIWEKVEWIEGDVMDVVSLHDAMQGVNKVIHAAAVVSFNRKQRGVMYQTNIEGTENVVNVALENNIDRFVHVSSVAALGRTSHNEEVTEEKKWQPSTNNTHYAITKHQAELEVWRGFAEGLPGVIINPSTILGYSDWHHSSSAIFKNVYKEFPWYTEGVNGFVGVEDVAAAVVALLNTDIIEKRFIVNADNWSFQELFNTIAIHFKKRKPYRKATPFLGELAWRLEKLKYLFADGQPLLTKESARVAHSKTRFNNSALLEALPGFQFTPLDTVIQNSCEKYKEAMAKGYLS</sequence>
<evidence type="ECO:0000313" key="3">
    <source>
        <dbReference type="Proteomes" id="UP000077177"/>
    </source>
</evidence>
<gene>
    <name evidence="2" type="ORF">SY85_17350</name>
</gene>
<organism evidence="2 3">
    <name type="scientific">Flavisolibacter tropicus</name>
    <dbReference type="NCBI Taxonomy" id="1492898"/>
    <lineage>
        <taxon>Bacteria</taxon>
        <taxon>Pseudomonadati</taxon>
        <taxon>Bacteroidota</taxon>
        <taxon>Chitinophagia</taxon>
        <taxon>Chitinophagales</taxon>
        <taxon>Chitinophagaceae</taxon>
        <taxon>Flavisolibacter</taxon>
    </lineage>
</organism>
<evidence type="ECO:0000259" key="1">
    <source>
        <dbReference type="Pfam" id="PF01370"/>
    </source>
</evidence>
<dbReference type="GO" id="GO:0005737">
    <property type="term" value="C:cytoplasm"/>
    <property type="evidence" value="ECO:0007669"/>
    <property type="project" value="TreeGrafter"/>
</dbReference>
<dbReference type="AlphaFoldDB" id="A0A172U2V2"/>
<reference evidence="2 3" key="2">
    <citation type="journal article" date="2016" name="Int. J. Syst. Evol. Microbiol.">
        <title>Flavisolibacter tropicus sp. nov., isolated from tropical soil.</title>
        <authorList>
            <person name="Lee J.J."/>
            <person name="Kang M.S."/>
            <person name="Kim G.S."/>
            <person name="Lee C.S."/>
            <person name="Lim S."/>
            <person name="Lee J."/>
            <person name="Roh S.H."/>
            <person name="Kang H."/>
            <person name="Ha J.M."/>
            <person name="Bae S."/>
            <person name="Jung H.Y."/>
            <person name="Kim M.K."/>
        </authorList>
    </citation>
    <scope>NUCLEOTIDE SEQUENCE [LARGE SCALE GENOMIC DNA]</scope>
    <source>
        <strain evidence="2 3">LCS9</strain>
    </source>
</reference>